<feature type="signal peptide" evidence="1">
    <location>
        <begin position="1"/>
        <end position="23"/>
    </location>
</feature>
<evidence type="ECO:0000313" key="2">
    <source>
        <dbReference type="EMBL" id="KKQ25972.1"/>
    </source>
</evidence>
<comment type="caution">
    <text evidence="2">The sequence shown here is derived from an EMBL/GenBank/DDBJ whole genome shotgun (WGS) entry which is preliminary data.</text>
</comment>
<proteinExistence type="predicted"/>
<keyword evidence="1" id="KW-0732">Signal</keyword>
<gene>
    <name evidence="2" type="ORF">US40_C0004G0007</name>
</gene>
<name>A0A0G0G7F0_9BACT</name>
<accession>A0A0G0G7F0</accession>
<organism evidence="2 3">
    <name type="scientific">Candidatus Roizmanbacteria bacterium GW2011_GWC2_37_13</name>
    <dbReference type="NCBI Taxonomy" id="1618486"/>
    <lineage>
        <taxon>Bacteria</taxon>
        <taxon>Candidatus Roizmaniibacteriota</taxon>
    </lineage>
</organism>
<dbReference type="EMBL" id="LBSV01000004">
    <property type="protein sequence ID" value="KKQ25972.1"/>
    <property type="molecule type" value="Genomic_DNA"/>
</dbReference>
<dbReference type="PROSITE" id="PS51257">
    <property type="entry name" value="PROKAR_LIPOPROTEIN"/>
    <property type="match status" value="1"/>
</dbReference>
<reference evidence="2 3" key="1">
    <citation type="journal article" date="2015" name="Nature">
        <title>rRNA introns, odd ribosomes, and small enigmatic genomes across a large radiation of phyla.</title>
        <authorList>
            <person name="Brown C.T."/>
            <person name="Hug L.A."/>
            <person name="Thomas B.C."/>
            <person name="Sharon I."/>
            <person name="Castelle C.J."/>
            <person name="Singh A."/>
            <person name="Wilkins M.J."/>
            <person name="Williams K.H."/>
            <person name="Banfield J.F."/>
        </authorList>
    </citation>
    <scope>NUCLEOTIDE SEQUENCE [LARGE SCALE GENOMIC DNA]</scope>
</reference>
<dbReference type="AlphaFoldDB" id="A0A0G0G7F0"/>
<dbReference type="Proteomes" id="UP000034917">
    <property type="component" value="Unassembled WGS sequence"/>
</dbReference>
<protein>
    <submittedName>
        <fullName evidence="2">Uncharacterized protein</fullName>
    </submittedName>
</protein>
<evidence type="ECO:0000313" key="3">
    <source>
        <dbReference type="Proteomes" id="UP000034917"/>
    </source>
</evidence>
<sequence>MTTKHLTLISILLVLAMALTACGEKYDESCETKVSNKSGCLDQEQANKWLASNPEAVPSTEAPTAIKTTAVVEGNPQGTWKFDENCVSAVADASGICVQSSRETQAWLVRMGYVSIQQPSVVQPPVVEQPATPTAQSAPVTITNFGDLELYTTPNPEGVYQIPAGTIGAAWWKVTIDGFNAGDCVGYWLTGGSTYSISSPGRIRVWTSPSNGDLSTFKQWWEDKVQAEASGVCTYTWVTR</sequence>
<evidence type="ECO:0000256" key="1">
    <source>
        <dbReference type="SAM" id="SignalP"/>
    </source>
</evidence>
<feature type="chain" id="PRO_5002532132" evidence="1">
    <location>
        <begin position="24"/>
        <end position="240"/>
    </location>
</feature>